<evidence type="ECO:0000313" key="2">
    <source>
        <dbReference type="EMBL" id="MDC5739468.1"/>
    </source>
</evidence>
<dbReference type="InterPro" id="IPR040826">
    <property type="entry name" value="HEPN_LA2681"/>
</dbReference>
<feature type="domain" description="LA2681-like HEPN" evidence="1">
    <location>
        <begin position="266"/>
        <end position="319"/>
    </location>
</feature>
<keyword evidence="5" id="KW-1185">Reference proteome</keyword>
<dbReference type="EMBL" id="JAPFIT010000010">
    <property type="protein sequence ID" value="MDC5739468.1"/>
    <property type="molecule type" value="Genomic_DNA"/>
</dbReference>
<dbReference type="AlphaFoldDB" id="A0A178J7U0"/>
<dbReference type="EMBL" id="LUAX01000007">
    <property type="protein sequence ID" value="OAM97677.1"/>
    <property type="molecule type" value="Genomic_DNA"/>
</dbReference>
<accession>A0A178J7U0</accession>
<name>A0A178J7U0_9VIBR</name>
<sequence length="364" mass="42250">MLNKEIENLGLEIDLACDSNDSLKLEQLLVGCDSLMGNETSENRSVLYFYKANCCAALRMIERKDVDDTWNWHQERLITEILHLRKAVAETGFEQLNEVMQCKILTNIANGLSSLGRAIESINYYDKALSRIDNFAMALGNKAIGQVHYGQHLYDHGHSGIFFFLAHKQLNRFGTEPLLWDCGVHQDALEAFIDYRDFAERVLKEMEFDSSFNFNNFPLGQHKKEQDYRKWCLRHRLFMNPLNDVFSATIAANDVLHLPSHVYTVGEEPRFPKYFNILKQEFIVARHMIYEFTTADFDHYSDNDVLLENGLDGVHFGYRKICMPLTLLMSLNHKLKNYITLEKWQNIGIWGFKSTQLKSVILSI</sequence>
<organism evidence="3 4">
    <name type="scientific">Vibrio europaeus</name>
    <dbReference type="NCBI Taxonomy" id="300876"/>
    <lineage>
        <taxon>Bacteria</taxon>
        <taxon>Pseudomonadati</taxon>
        <taxon>Pseudomonadota</taxon>
        <taxon>Gammaproteobacteria</taxon>
        <taxon>Vibrionales</taxon>
        <taxon>Vibrionaceae</taxon>
        <taxon>Vibrio</taxon>
        <taxon>Vibrio oreintalis group</taxon>
    </lineage>
</organism>
<dbReference type="Proteomes" id="UP001150001">
    <property type="component" value="Unassembled WGS sequence"/>
</dbReference>
<evidence type="ECO:0000313" key="5">
    <source>
        <dbReference type="Proteomes" id="UP001150001"/>
    </source>
</evidence>
<proteinExistence type="predicted"/>
<dbReference type="Pfam" id="PF18733">
    <property type="entry name" value="HEPN_LA2681"/>
    <property type="match status" value="1"/>
</dbReference>
<evidence type="ECO:0000313" key="4">
    <source>
        <dbReference type="Proteomes" id="UP000094761"/>
    </source>
</evidence>
<evidence type="ECO:0000259" key="1">
    <source>
        <dbReference type="Pfam" id="PF18733"/>
    </source>
</evidence>
<comment type="caution">
    <text evidence="3">The sequence shown here is derived from an EMBL/GenBank/DDBJ whole genome shotgun (WGS) entry which is preliminary data.</text>
</comment>
<reference evidence="2" key="2">
    <citation type="submission" date="2022-11" db="EMBL/GenBank/DDBJ databases">
        <title>Role of the vibriolysin VemA secreted by the emergent pathogen Vibrio europaeus in the colonization of Manila clam mucus.</title>
        <authorList>
            <person name="Martinez C."/>
            <person name="Rodriguez S."/>
            <person name="Vences A."/>
            <person name="Barja J.L."/>
            <person name="Toranzo A.E."/>
            <person name="Dubert J."/>
        </authorList>
    </citation>
    <scope>NUCLEOTIDE SEQUENCE</scope>
    <source>
        <strain evidence="2">3454</strain>
    </source>
</reference>
<protein>
    <submittedName>
        <fullName evidence="2">LA2681 family HEPN domain-containing protein</fullName>
    </submittedName>
</protein>
<dbReference type="RefSeq" id="WP_069668861.1">
    <property type="nucleotide sequence ID" value="NZ_JAPFIM010000018.1"/>
</dbReference>
<dbReference type="GeneID" id="78077862"/>
<evidence type="ECO:0000313" key="3">
    <source>
        <dbReference type="EMBL" id="OAM97677.1"/>
    </source>
</evidence>
<gene>
    <name evidence="3" type="ORF">AZ468_19250</name>
    <name evidence="2" type="ORF">OPW20_05290</name>
</gene>
<reference evidence="3 4" key="1">
    <citation type="submission" date="2016-03" db="EMBL/GenBank/DDBJ databases">
        <title>Draft genome sequence of the Vibrio tubiashii subs. europaeus.</title>
        <authorList>
            <person name="Spinard E."/>
            <person name="Dubert J."/>
            <person name="Nelson D.R."/>
            <person name="Barja J.L."/>
        </authorList>
    </citation>
    <scope>NUCLEOTIDE SEQUENCE [LARGE SCALE GENOMIC DNA]</scope>
    <source>
        <strain evidence="4">PP-638</strain>
        <strain evidence="3">PP2-638</strain>
    </source>
</reference>
<dbReference type="OrthoDB" id="108555at2"/>
<dbReference type="Proteomes" id="UP000094761">
    <property type="component" value="Unassembled WGS sequence"/>
</dbReference>